<organism evidence="2 3">
    <name type="scientific">Larkinella bovis</name>
    <dbReference type="NCBI Taxonomy" id="683041"/>
    <lineage>
        <taxon>Bacteria</taxon>
        <taxon>Pseudomonadati</taxon>
        <taxon>Bacteroidota</taxon>
        <taxon>Cytophagia</taxon>
        <taxon>Cytophagales</taxon>
        <taxon>Spirosomataceae</taxon>
        <taxon>Larkinella</taxon>
    </lineage>
</organism>
<dbReference type="InterPro" id="IPR013096">
    <property type="entry name" value="Cupin_2"/>
</dbReference>
<dbReference type="RefSeq" id="WP_379845529.1">
    <property type="nucleotide sequence ID" value="NZ_JBHSMA010000003.1"/>
</dbReference>
<evidence type="ECO:0000313" key="3">
    <source>
        <dbReference type="Proteomes" id="UP001596106"/>
    </source>
</evidence>
<accession>A0ABW0IBI4</accession>
<dbReference type="InterPro" id="IPR014710">
    <property type="entry name" value="RmlC-like_jellyroll"/>
</dbReference>
<feature type="domain" description="Cupin type-2" evidence="1">
    <location>
        <begin position="44"/>
        <end position="108"/>
    </location>
</feature>
<dbReference type="Proteomes" id="UP001596106">
    <property type="component" value="Unassembled WGS sequence"/>
</dbReference>
<evidence type="ECO:0000313" key="2">
    <source>
        <dbReference type="EMBL" id="MFC5410269.1"/>
    </source>
</evidence>
<comment type="caution">
    <text evidence="2">The sequence shown here is derived from an EMBL/GenBank/DDBJ whole genome shotgun (WGS) entry which is preliminary data.</text>
</comment>
<gene>
    <name evidence="2" type="ORF">ACFPMF_13165</name>
</gene>
<dbReference type="PANTHER" id="PTHR36440:SF1">
    <property type="entry name" value="PUTATIVE (AFU_ORTHOLOGUE AFUA_8G07350)-RELATED"/>
    <property type="match status" value="1"/>
</dbReference>
<dbReference type="EMBL" id="JBHSMA010000003">
    <property type="protein sequence ID" value="MFC5410269.1"/>
    <property type="molecule type" value="Genomic_DNA"/>
</dbReference>
<evidence type="ECO:0000259" key="1">
    <source>
        <dbReference type="Pfam" id="PF07883"/>
    </source>
</evidence>
<dbReference type="PANTHER" id="PTHR36440">
    <property type="entry name" value="PUTATIVE (AFU_ORTHOLOGUE AFUA_8G07350)-RELATED"/>
    <property type="match status" value="1"/>
</dbReference>
<dbReference type="InterPro" id="IPR011051">
    <property type="entry name" value="RmlC_Cupin_sf"/>
</dbReference>
<keyword evidence="3" id="KW-1185">Reference proteome</keyword>
<dbReference type="SUPFAM" id="SSF51182">
    <property type="entry name" value="RmlC-like cupins"/>
    <property type="match status" value="1"/>
</dbReference>
<dbReference type="Pfam" id="PF07883">
    <property type="entry name" value="Cupin_2"/>
    <property type="match status" value="1"/>
</dbReference>
<sequence length="193" mass="21259">MQTAKKPAGTPAAARTIINPILKDEVVFLETSRESNGTQTLVDVTLSAGGGNPLHFHKDFSEEFTCLEGEVSIQLGKQIIRLKPGESATAPAYSKHRFFNQSHRPCRFRCRIAPGSPGFEQTLQLMYGLARDGQTNAQGVPKSPYALGYTVLIGGTYMTGWMALLQPVLHWLGRQAVQKGIAADLQRRYLTVW</sequence>
<name>A0ABW0IBI4_9BACT</name>
<dbReference type="InterPro" id="IPR053146">
    <property type="entry name" value="QDO-like"/>
</dbReference>
<reference evidence="3" key="1">
    <citation type="journal article" date="2019" name="Int. J. Syst. Evol. Microbiol.">
        <title>The Global Catalogue of Microorganisms (GCM) 10K type strain sequencing project: providing services to taxonomists for standard genome sequencing and annotation.</title>
        <authorList>
            <consortium name="The Broad Institute Genomics Platform"/>
            <consortium name="The Broad Institute Genome Sequencing Center for Infectious Disease"/>
            <person name="Wu L."/>
            <person name="Ma J."/>
        </authorList>
    </citation>
    <scope>NUCLEOTIDE SEQUENCE [LARGE SCALE GENOMIC DNA]</scope>
    <source>
        <strain evidence="3">CCUG 55250</strain>
    </source>
</reference>
<proteinExistence type="predicted"/>
<protein>
    <submittedName>
        <fullName evidence="2">Cupin domain-containing protein</fullName>
    </submittedName>
</protein>
<dbReference type="Gene3D" id="2.60.120.10">
    <property type="entry name" value="Jelly Rolls"/>
    <property type="match status" value="1"/>
</dbReference>